<accession>A0A249PA78</accession>
<feature type="domain" description="HTH cro/C1-type" evidence="5">
    <location>
        <begin position="25"/>
        <end position="79"/>
    </location>
</feature>
<keyword evidence="4" id="KW-0812">Transmembrane</keyword>
<reference evidence="6 7" key="1">
    <citation type="submission" date="2017-08" db="EMBL/GenBank/DDBJ databases">
        <title>Multipartite genome sequences of Sinorhizobium species nodulating soybeans.</title>
        <authorList>
            <person name="Tian C.F."/>
        </authorList>
    </citation>
    <scope>NUCLEOTIDE SEQUENCE [LARGE SCALE GENOMIC DNA]</scope>
    <source>
        <strain evidence="6 7">CCBAU 05684</strain>
    </source>
</reference>
<dbReference type="Proteomes" id="UP000217211">
    <property type="component" value="Chromosome"/>
</dbReference>
<keyword evidence="4" id="KW-0472">Membrane</keyword>
<dbReference type="InterPro" id="IPR010982">
    <property type="entry name" value="Lambda_DNA-bd_dom_sf"/>
</dbReference>
<name>A0A249PA78_9HYPH</name>
<keyword evidence="2" id="KW-0238">DNA-binding</keyword>
<dbReference type="Gene3D" id="1.10.260.40">
    <property type="entry name" value="lambda repressor-like DNA-binding domains"/>
    <property type="match status" value="1"/>
</dbReference>
<dbReference type="Pfam" id="PF01381">
    <property type="entry name" value="HTH_3"/>
    <property type="match status" value="1"/>
</dbReference>
<evidence type="ECO:0000256" key="1">
    <source>
        <dbReference type="ARBA" id="ARBA00023015"/>
    </source>
</evidence>
<dbReference type="KEGG" id="esj:SJ05684_c12160"/>
<keyword evidence="7" id="KW-1185">Reference proteome</keyword>
<evidence type="ECO:0000256" key="3">
    <source>
        <dbReference type="ARBA" id="ARBA00023163"/>
    </source>
</evidence>
<keyword evidence="4" id="KW-1133">Transmembrane helix</keyword>
<dbReference type="AlphaFoldDB" id="A0A249PA78"/>
<dbReference type="PROSITE" id="PS50943">
    <property type="entry name" value="HTH_CROC1"/>
    <property type="match status" value="1"/>
</dbReference>
<dbReference type="eggNOG" id="COG1396">
    <property type="taxonomic scope" value="Bacteria"/>
</dbReference>
<dbReference type="InterPro" id="IPR001387">
    <property type="entry name" value="Cro/C1-type_HTH"/>
</dbReference>
<dbReference type="OrthoDB" id="5659783at2"/>
<dbReference type="EMBL" id="CP023067">
    <property type="protein sequence ID" value="ASY62672.1"/>
    <property type="molecule type" value="Genomic_DNA"/>
</dbReference>
<feature type="transmembrane region" description="Helical" evidence="4">
    <location>
        <begin position="65"/>
        <end position="84"/>
    </location>
</feature>
<sequence length="133" mass="14569">MHVSTESAIARLHQTGDGDTLGGRIWRARDAAKLTTKDLATKLGVRSETISSWERDRAEPRANRLFMLAGVLGVAPVWLIAGIGRGPDEETAELPGNQLRKQLAVIKKLHAQTGEAITALEMEIGRVEQNEEF</sequence>
<dbReference type="CDD" id="cd00093">
    <property type="entry name" value="HTH_XRE"/>
    <property type="match status" value="1"/>
</dbReference>
<keyword evidence="1" id="KW-0805">Transcription regulation</keyword>
<evidence type="ECO:0000256" key="4">
    <source>
        <dbReference type="SAM" id="Phobius"/>
    </source>
</evidence>
<protein>
    <submittedName>
        <fullName evidence="6">Putative TRANSCRIPTION REGULATOR protein</fullName>
    </submittedName>
</protein>
<keyword evidence="3" id="KW-0804">Transcription</keyword>
<organism evidence="6 7">
    <name type="scientific">Sinorhizobium sojae CCBAU 05684</name>
    <dbReference type="NCBI Taxonomy" id="716928"/>
    <lineage>
        <taxon>Bacteria</taxon>
        <taxon>Pseudomonadati</taxon>
        <taxon>Pseudomonadota</taxon>
        <taxon>Alphaproteobacteria</taxon>
        <taxon>Hyphomicrobiales</taxon>
        <taxon>Rhizobiaceae</taxon>
        <taxon>Sinorhizobium/Ensifer group</taxon>
        <taxon>Sinorhizobium</taxon>
    </lineage>
</organism>
<dbReference type="RefSeq" id="WP_034854764.1">
    <property type="nucleotide sequence ID" value="NZ_AJQT01000047.1"/>
</dbReference>
<dbReference type="GO" id="GO:0003677">
    <property type="term" value="F:DNA binding"/>
    <property type="evidence" value="ECO:0007669"/>
    <property type="project" value="UniProtKB-KW"/>
</dbReference>
<evidence type="ECO:0000259" key="5">
    <source>
        <dbReference type="PROSITE" id="PS50943"/>
    </source>
</evidence>
<proteinExistence type="predicted"/>
<evidence type="ECO:0000313" key="6">
    <source>
        <dbReference type="EMBL" id="ASY62672.1"/>
    </source>
</evidence>
<gene>
    <name evidence="6" type="ORF">SJ05684_c12160</name>
</gene>
<dbReference type="PANTHER" id="PTHR40661">
    <property type="match status" value="1"/>
</dbReference>
<dbReference type="SUPFAM" id="SSF47413">
    <property type="entry name" value="lambda repressor-like DNA-binding domains"/>
    <property type="match status" value="1"/>
</dbReference>
<dbReference type="SMART" id="SM00530">
    <property type="entry name" value="HTH_XRE"/>
    <property type="match status" value="1"/>
</dbReference>
<evidence type="ECO:0000256" key="2">
    <source>
        <dbReference type="ARBA" id="ARBA00023125"/>
    </source>
</evidence>
<evidence type="ECO:0000313" key="7">
    <source>
        <dbReference type="Proteomes" id="UP000217211"/>
    </source>
</evidence>
<dbReference type="STRING" id="716928.GCA_000261485_02601"/>
<dbReference type="PANTHER" id="PTHR40661:SF3">
    <property type="entry name" value="FELS-1 PROPHAGE TRANSCRIPTIONAL REGULATOR"/>
    <property type="match status" value="1"/>
</dbReference>